<keyword evidence="3" id="KW-1185">Reference proteome</keyword>
<evidence type="ECO:0000313" key="2">
    <source>
        <dbReference type="EMBL" id="CAD7621457.1"/>
    </source>
</evidence>
<dbReference type="Proteomes" id="UP000759131">
    <property type="component" value="Unassembled WGS sequence"/>
</dbReference>
<evidence type="ECO:0000256" key="1">
    <source>
        <dbReference type="SAM" id="MobiDB-lite"/>
    </source>
</evidence>
<name>A0A7R9PUR8_9ACAR</name>
<dbReference type="EMBL" id="OC855195">
    <property type="protein sequence ID" value="CAD7621457.1"/>
    <property type="molecule type" value="Genomic_DNA"/>
</dbReference>
<sequence>MCSPADDSPSTVPYSPHHSLWSGSGSDSGSDSGSESPSGSD</sequence>
<dbReference type="EMBL" id="CAJPIZ010000620">
    <property type="protein sequence ID" value="CAG2101887.1"/>
    <property type="molecule type" value="Genomic_DNA"/>
</dbReference>
<feature type="non-terminal residue" evidence="2">
    <location>
        <position position="41"/>
    </location>
</feature>
<gene>
    <name evidence="2" type="ORF">OSB1V03_LOCUS1928</name>
</gene>
<reference evidence="2" key="1">
    <citation type="submission" date="2020-11" db="EMBL/GenBank/DDBJ databases">
        <authorList>
            <person name="Tran Van P."/>
        </authorList>
    </citation>
    <scope>NUCLEOTIDE SEQUENCE</scope>
</reference>
<protein>
    <submittedName>
        <fullName evidence="2">Uncharacterized protein</fullName>
    </submittedName>
</protein>
<feature type="compositionally biased region" description="Low complexity" evidence="1">
    <location>
        <begin position="22"/>
        <end position="41"/>
    </location>
</feature>
<dbReference type="AlphaFoldDB" id="A0A7R9PUR8"/>
<feature type="region of interest" description="Disordered" evidence="1">
    <location>
        <begin position="1"/>
        <end position="41"/>
    </location>
</feature>
<proteinExistence type="predicted"/>
<organism evidence="2">
    <name type="scientific">Medioppia subpectinata</name>
    <dbReference type="NCBI Taxonomy" id="1979941"/>
    <lineage>
        <taxon>Eukaryota</taxon>
        <taxon>Metazoa</taxon>
        <taxon>Ecdysozoa</taxon>
        <taxon>Arthropoda</taxon>
        <taxon>Chelicerata</taxon>
        <taxon>Arachnida</taxon>
        <taxon>Acari</taxon>
        <taxon>Acariformes</taxon>
        <taxon>Sarcoptiformes</taxon>
        <taxon>Oribatida</taxon>
        <taxon>Brachypylina</taxon>
        <taxon>Oppioidea</taxon>
        <taxon>Oppiidae</taxon>
        <taxon>Medioppia</taxon>
    </lineage>
</organism>
<evidence type="ECO:0000313" key="3">
    <source>
        <dbReference type="Proteomes" id="UP000759131"/>
    </source>
</evidence>
<accession>A0A7R9PUR8</accession>